<keyword evidence="2" id="KW-1185">Reference proteome</keyword>
<evidence type="ECO:0000313" key="2">
    <source>
        <dbReference type="Proteomes" id="UP001392318"/>
    </source>
</evidence>
<gene>
    <name evidence="1" type="ORF">VSR83_33410</name>
</gene>
<organism evidence="1 2">
    <name type="scientific">Paraburkholderia unamae</name>
    <dbReference type="NCBI Taxonomy" id="219649"/>
    <lineage>
        <taxon>Bacteria</taxon>
        <taxon>Pseudomonadati</taxon>
        <taxon>Pseudomonadota</taxon>
        <taxon>Betaproteobacteria</taxon>
        <taxon>Burkholderiales</taxon>
        <taxon>Burkholderiaceae</taxon>
        <taxon>Paraburkholderia</taxon>
    </lineage>
</organism>
<proteinExistence type="predicted"/>
<reference evidence="1" key="1">
    <citation type="submission" date="2024-01" db="EMBL/GenBank/DDBJ databases">
        <title>The diversity of rhizobia nodulating Mimosa spp. in eleven states of Brazil covering several biomes is determined by host plant, location, and edaphic factors.</title>
        <authorList>
            <person name="Rouws L."/>
            <person name="Barauna A."/>
            <person name="Beukes C."/>
            <person name="De Faria S.M."/>
            <person name="Gross E."/>
            <person name="Dos Reis Junior F.B."/>
            <person name="Simon M."/>
            <person name="Maluk M."/>
            <person name="Odee D.W."/>
            <person name="Kenicer G."/>
            <person name="Young J.P.W."/>
            <person name="Reis V.M."/>
            <person name="Zilli J."/>
            <person name="James E.K."/>
        </authorList>
    </citation>
    <scope>NUCLEOTIDE SEQUENCE</scope>
    <source>
        <strain evidence="1">JPY452</strain>
    </source>
</reference>
<name>A0ACC6RT12_9BURK</name>
<sequence length="66" mass="7143">MATLRELKAQMAALEEQAASARLAEIEEVLADIRAKVADYGFTERDVFGRRRGTRATPGGGVVPPK</sequence>
<evidence type="ECO:0000313" key="1">
    <source>
        <dbReference type="EMBL" id="MEM5404861.1"/>
    </source>
</evidence>
<accession>A0ACC6RT12</accession>
<dbReference type="EMBL" id="JAYMRU010000034">
    <property type="protein sequence ID" value="MEM5404861.1"/>
    <property type="molecule type" value="Genomic_DNA"/>
</dbReference>
<protein>
    <submittedName>
        <fullName evidence="1">H-NS histone family protein</fullName>
    </submittedName>
</protein>
<comment type="caution">
    <text evidence="1">The sequence shown here is derived from an EMBL/GenBank/DDBJ whole genome shotgun (WGS) entry which is preliminary data.</text>
</comment>
<dbReference type="Proteomes" id="UP001392318">
    <property type="component" value="Unassembled WGS sequence"/>
</dbReference>